<name>A0AAI9SVV1_9ASCO</name>
<evidence type="ECO:0000256" key="3">
    <source>
        <dbReference type="ARBA" id="ARBA00017306"/>
    </source>
</evidence>
<dbReference type="GO" id="GO:0005669">
    <property type="term" value="C:transcription factor TFIID complex"/>
    <property type="evidence" value="ECO:0007669"/>
    <property type="project" value="InterPro"/>
</dbReference>
<gene>
    <name evidence="11" type="ORF">KGF56_003749</name>
</gene>
<dbReference type="PANTHER" id="PTHR15138">
    <property type="entry name" value="TRANSCRIPTION INITIATION FACTOR TFIID SUBUNIT 4"/>
    <property type="match status" value="1"/>
</dbReference>
<dbReference type="Proteomes" id="UP001202479">
    <property type="component" value="Unassembled WGS sequence"/>
</dbReference>
<proteinExistence type="inferred from homology"/>
<dbReference type="InterPro" id="IPR045144">
    <property type="entry name" value="TAF4"/>
</dbReference>
<comment type="caution">
    <text evidence="11">The sequence shown here is derived from an EMBL/GenBank/DDBJ whole genome shotgun (WGS) entry which is preliminary data.</text>
</comment>
<accession>A0AAI9SVV1</accession>
<reference evidence="11" key="1">
    <citation type="journal article" date="2022" name="DNA Res.">
        <title>Genome analysis of five recently described species of the CUG-Ser clade uncovers Candida theae as a new hybrid lineage with pathogenic potential in the Candida parapsilosis species complex.</title>
        <authorList>
            <person name="Mixao V."/>
            <person name="Del Olmo V."/>
            <person name="Hegedusova E."/>
            <person name="Saus E."/>
            <person name="Pryszcz L."/>
            <person name="Cillingova A."/>
            <person name="Nosek J."/>
            <person name="Gabaldon T."/>
        </authorList>
    </citation>
    <scope>NUCLEOTIDE SEQUENCE</scope>
    <source>
        <strain evidence="11">CBS 10844</strain>
    </source>
</reference>
<dbReference type="PANTHER" id="PTHR15138:SF14">
    <property type="entry name" value="TRANSCRIPTION INITIATION FACTOR TFIID SUBUNIT 4"/>
    <property type="match status" value="1"/>
</dbReference>
<feature type="compositionally biased region" description="Polar residues" evidence="9">
    <location>
        <begin position="340"/>
        <end position="352"/>
    </location>
</feature>
<evidence type="ECO:0000256" key="9">
    <source>
        <dbReference type="SAM" id="MobiDB-lite"/>
    </source>
</evidence>
<comment type="function">
    <text evidence="7">Functions as a component of the DNA-binding general transcription factor complex TFIID. Binding of TFIID to a promoter (with or without TATA element) is the initial step in pre-initiation complex (PIC) formation. TFIID plays a key role in the regulation of gene expression by RNA polymerase II through different activities such as transcription activator interaction, core promoter recognition and selectivity, TFIIA and TFIIB interaction, chromatin modification (histone acetylation by TAF1), facilitation of DNA opening and initiation of transcription.</text>
</comment>
<keyword evidence="6" id="KW-0539">Nucleus</keyword>
<dbReference type="RefSeq" id="XP_049179212.1">
    <property type="nucleotide sequence ID" value="XM_049325114.1"/>
</dbReference>
<feature type="compositionally biased region" description="Low complexity" evidence="9">
    <location>
        <begin position="88"/>
        <end position="99"/>
    </location>
</feature>
<evidence type="ECO:0000313" key="12">
    <source>
        <dbReference type="Proteomes" id="UP001202479"/>
    </source>
</evidence>
<feature type="region of interest" description="Disordered" evidence="9">
    <location>
        <begin position="1"/>
        <end position="25"/>
    </location>
</feature>
<comment type="subcellular location">
    <subcellularLocation>
        <location evidence="1">Nucleus</location>
    </subcellularLocation>
</comment>
<dbReference type="GO" id="GO:0006367">
    <property type="term" value="P:transcription initiation at RNA polymerase II promoter"/>
    <property type="evidence" value="ECO:0007669"/>
    <property type="project" value="TreeGrafter"/>
</dbReference>
<feature type="region of interest" description="Disordered" evidence="9">
    <location>
        <begin position="329"/>
        <end position="352"/>
    </location>
</feature>
<keyword evidence="5" id="KW-0804">Transcription</keyword>
<feature type="compositionally biased region" description="Polar residues" evidence="9">
    <location>
        <begin position="69"/>
        <end position="81"/>
    </location>
</feature>
<dbReference type="GO" id="GO:0003677">
    <property type="term" value="F:DNA binding"/>
    <property type="evidence" value="ECO:0007669"/>
    <property type="project" value="TreeGrafter"/>
</dbReference>
<protein>
    <recommendedName>
        <fullName evidence="3">Transcription initiation factor TFIID subunit 4</fullName>
    </recommendedName>
    <alternativeName>
        <fullName evidence="8">TBP-associated factor 4</fullName>
    </alternativeName>
</protein>
<dbReference type="Pfam" id="PF05236">
    <property type="entry name" value="TAF4"/>
    <property type="match status" value="1"/>
</dbReference>
<evidence type="ECO:0000256" key="8">
    <source>
        <dbReference type="ARBA" id="ARBA00031747"/>
    </source>
</evidence>
<evidence type="ECO:0000256" key="7">
    <source>
        <dbReference type="ARBA" id="ARBA00025346"/>
    </source>
</evidence>
<dbReference type="AlphaFoldDB" id="A0AAI9SVV1"/>
<comment type="similarity">
    <text evidence="2">Belongs to the TAF4 family.</text>
</comment>
<evidence type="ECO:0000256" key="5">
    <source>
        <dbReference type="ARBA" id="ARBA00023163"/>
    </source>
</evidence>
<keyword evidence="12" id="KW-1185">Reference proteome</keyword>
<evidence type="ECO:0000256" key="6">
    <source>
        <dbReference type="ARBA" id="ARBA00023242"/>
    </source>
</evidence>
<evidence type="ECO:0000313" key="11">
    <source>
        <dbReference type="EMBL" id="KAI3403465.2"/>
    </source>
</evidence>
<evidence type="ECO:0000256" key="2">
    <source>
        <dbReference type="ARBA" id="ARBA00006178"/>
    </source>
</evidence>
<dbReference type="EMBL" id="JAHUZD010000126">
    <property type="protein sequence ID" value="KAI3403465.2"/>
    <property type="molecule type" value="Genomic_DNA"/>
</dbReference>
<evidence type="ECO:0000256" key="1">
    <source>
        <dbReference type="ARBA" id="ARBA00004123"/>
    </source>
</evidence>
<feature type="compositionally biased region" description="Polar residues" evidence="9">
    <location>
        <begin position="1"/>
        <end position="19"/>
    </location>
</feature>
<feature type="domain" description="Transcription initiation factor TFIID component TAF4 C-terminal" evidence="10">
    <location>
        <begin position="128"/>
        <end position="397"/>
    </location>
</feature>
<evidence type="ECO:0000256" key="4">
    <source>
        <dbReference type="ARBA" id="ARBA00023015"/>
    </source>
</evidence>
<dbReference type="GeneID" id="73381364"/>
<keyword evidence="4" id="KW-0805">Transcription regulation</keyword>
<evidence type="ECO:0000259" key="10">
    <source>
        <dbReference type="Pfam" id="PF05236"/>
    </source>
</evidence>
<organism evidence="11 12">
    <name type="scientific">Candida oxycetoniae</name>
    <dbReference type="NCBI Taxonomy" id="497107"/>
    <lineage>
        <taxon>Eukaryota</taxon>
        <taxon>Fungi</taxon>
        <taxon>Dikarya</taxon>
        <taxon>Ascomycota</taxon>
        <taxon>Saccharomycotina</taxon>
        <taxon>Pichiomycetes</taxon>
        <taxon>Debaryomycetaceae</taxon>
        <taxon>Candida/Lodderomyces clade</taxon>
        <taxon>Candida</taxon>
    </lineage>
</organism>
<sequence length="402" mass="43377">MSTSSQGLDLKRSASQLDASSEPVKRLRFDETLSSNPSTPIDNDLQKTINILQNVPGANVLGSLDTNISSNDMSDTPSLNAVNGGGDNSSSNNNNNNNNKLSFEAKSGPLSDISMSTLKYDQQDSSKLNDAIAAAGVDIQKEEELLLQKQINRRADGMIEGLEMSVKSTASTPFLNPYHLSSFLGKVSRTHQINQNFLENGDILNLISNACEEWISHLASKALILSRHRRRGILFPSKKGQSSSSVQRSAVSKELRNIALRQKEMEEKRVQKRIMLGLEKSASESVGGENGDGKAGSEETLHRAANATAAMMSTGKKKYSWMNSSSNGGGALGGGIDSGTRGSFDSKSKQSPIISVRGDNGLRFREIRSANAIVLRDLISALEGEKKGTQQIVTKGYAKLRD</sequence>
<dbReference type="InterPro" id="IPR007900">
    <property type="entry name" value="TAF4_C"/>
</dbReference>
<dbReference type="GO" id="GO:0016251">
    <property type="term" value="F:RNA polymerase II general transcription initiation factor activity"/>
    <property type="evidence" value="ECO:0007669"/>
    <property type="project" value="TreeGrafter"/>
</dbReference>
<feature type="region of interest" description="Disordered" evidence="9">
    <location>
        <begin position="69"/>
        <end position="105"/>
    </location>
</feature>